<evidence type="ECO:0000256" key="2">
    <source>
        <dbReference type="SAM" id="Coils"/>
    </source>
</evidence>
<protein>
    <submittedName>
        <fullName evidence="3">Transposase</fullName>
    </submittedName>
</protein>
<gene>
    <name evidence="3" type="ORF">C8D97_108234</name>
</gene>
<dbReference type="InterPro" id="IPR002514">
    <property type="entry name" value="Transposase_8"/>
</dbReference>
<reference evidence="3 4" key="1">
    <citation type="submission" date="2018-05" db="EMBL/GenBank/DDBJ databases">
        <title>Genomic Encyclopedia of Type Strains, Phase IV (KMG-IV): sequencing the most valuable type-strain genomes for metagenomic binning, comparative biology and taxonomic classification.</title>
        <authorList>
            <person name="Goeker M."/>
        </authorList>
    </citation>
    <scope>NUCLEOTIDE SEQUENCE [LARGE SCALE GENOMIC DNA]</scope>
    <source>
        <strain evidence="3 4">DSM 25350</strain>
    </source>
</reference>
<dbReference type="EMBL" id="QGGU01000008">
    <property type="protein sequence ID" value="PWK49324.1"/>
    <property type="molecule type" value="Genomic_DNA"/>
</dbReference>
<comment type="caution">
    <text evidence="3">The sequence shown here is derived from an EMBL/GenBank/DDBJ whole genome shotgun (WGS) entry which is preliminary data.</text>
</comment>
<dbReference type="InterPro" id="IPR009057">
    <property type="entry name" value="Homeodomain-like_sf"/>
</dbReference>
<proteinExistence type="inferred from homology"/>
<dbReference type="Proteomes" id="UP000245790">
    <property type="component" value="Unassembled WGS sequence"/>
</dbReference>
<dbReference type="OrthoDB" id="291972at2"/>
<evidence type="ECO:0000313" key="3">
    <source>
        <dbReference type="EMBL" id="PWK49324.1"/>
    </source>
</evidence>
<evidence type="ECO:0000313" key="4">
    <source>
        <dbReference type="Proteomes" id="UP000245790"/>
    </source>
</evidence>
<feature type="coiled-coil region" evidence="2">
    <location>
        <begin position="72"/>
        <end position="106"/>
    </location>
</feature>
<dbReference type="SUPFAM" id="SSF46689">
    <property type="entry name" value="Homeodomain-like"/>
    <property type="match status" value="1"/>
</dbReference>
<dbReference type="GO" id="GO:0006313">
    <property type="term" value="P:DNA transposition"/>
    <property type="evidence" value="ECO:0007669"/>
    <property type="project" value="InterPro"/>
</dbReference>
<sequence length="107" mass="12909">MPKTYSKEYDRYSNNFKRLAVLLTYHPDLLALEVAEHLGIHPVMLYRWRMEMKRGQIKGGDSEADIVEETELIEANRRIKQLEKQLKETQRERDFLKKVKRFSQQKK</sequence>
<keyword evidence="4" id="KW-1185">Reference proteome</keyword>
<keyword evidence="2" id="KW-0175">Coiled coil</keyword>
<dbReference type="GO" id="GO:0003677">
    <property type="term" value="F:DNA binding"/>
    <property type="evidence" value="ECO:0007669"/>
    <property type="project" value="InterPro"/>
</dbReference>
<dbReference type="Pfam" id="PF01527">
    <property type="entry name" value="HTH_Tnp_1"/>
    <property type="match status" value="1"/>
</dbReference>
<dbReference type="RefSeq" id="WP_109764114.1">
    <property type="nucleotide sequence ID" value="NZ_QGGU01000008.1"/>
</dbReference>
<comment type="similarity">
    <text evidence="1">Belongs to the transposase 8 family.</text>
</comment>
<evidence type="ECO:0000256" key="1">
    <source>
        <dbReference type="ARBA" id="ARBA00009964"/>
    </source>
</evidence>
<dbReference type="GO" id="GO:0004803">
    <property type="term" value="F:transposase activity"/>
    <property type="evidence" value="ECO:0007669"/>
    <property type="project" value="InterPro"/>
</dbReference>
<dbReference type="Gene3D" id="1.10.10.60">
    <property type="entry name" value="Homeodomain-like"/>
    <property type="match status" value="1"/>
</dbReference>
<dbReference type="AlphaFoldDB" id="A0A316FKU1"/>
<organism evidence="3 4">
    <name type="scientific">Pleionea mediterranea</name>
    <dbReference type="NCBI Taxonomy" id="523701"/>
    <lineage>
        <taxon>Bacteria</taxon>
        <taxon>Pseudomonadati</taxon>
        <taxon>Pseudomonadota</taxon>
        <taxon>Gammaproteobacteria</taxon>
        <taxon>Oceanospirillales</taxon>
        <taxon>Pleioneaceae</taxon>
        <taxon>Pleionea</taxon>
    </lineage>
</organism>
<name>A0A316FKU1_9GAMM</name>
<accession>A0A316FKU1</accession>